<protein>
    <submittedName>
        <fullName evidence="1">Contig13544.g14453 protein</fullName>
    </submittedName>
</protein>
<organism evidence="1 2">
    <name type="scientific">Symbiodinium natans</name>
    <dbReference type="NCBI Taxonomy" id="878477"/>
    <lineage>
        <taxon>Eukaryota</taxon>
        <taxon>Sar</taxon>
        <taxon>Alveolata</taxon>
        <taxon>Dinophyceae</taxon>
        <taxon>Suessiales</taxon>
        <taxon>Symbiodiniaceae</taxon>
        <taxon>Symbiodinium</taxon>
    </lineage>
</organism>
<accession>A0A812J0V5</accession>
<keyword evidence="2" id="KW-1185">Reference proteome</keyword>
<name>A0A812J0V5_9DINO</name>
<dbReference type="EMBL" id="CAJNDS010000347">
    <property type="protein sequence ID" value="CAE7195829.1"/>
    <property type="molecule type" value="Genomic_DNA"/>
</dbReference>
<dbReference type="AlphaFoldDB" id="A0A812J0V5"/>
<dbReference type="OrthoDB" id="187102at2759"/>
<proteinExistence type="predicted"/>
<dbReference type="Proteomes" id="UP000604046">
    <property type="component" value="Unassembled WGS sequence"/>
</dbReference>
<reference evidence="1" key="1">
    <citation type="submission" date="2021-02" db="EMBL/GenBank/DDBJ databases">
        <authorList>
            <person name="Dougan E. K."/>
            <person name="Rhodes N."/>
            <person name="Thang M."/>
            <person name="Chan C."/>
        </authorList>
    </citation>
    <scope>NUCLEOTIDE SEQUENCE</scope>
</reference>
<evidence type="ECO:0000313" key="1">
    <source>
        <dbReference type="EMBL" id="CAE7195829.1"/>
    </source>
</evidence>
<comment type="caution">
    <text evidence="1">The sequence shown here is derived from an EMBL/GenBank/DDBJ whole genome shotgun (WGS) entry which is preliminary data.</text>
</comment>
<evidence type="ECO:0000313" key="2">
    <source>
        <dbReference type="Proteomes" id="UP000604046"/>
    </source>
</evidence>
<gene>
    <name evidence="1" type="primary">Contig13544.g14453</name>
    <name evidence="1" type="ORF">SNAT2548_LOCUS5457</name>
</gene>
<sequence length="366" mass="41010">MSAVGEIPILGHLLKYFVEDLTTTFTWRQDVGMPPGHIKAIHPIGSIAGVKLVWDEDAIREAGYTGVFKETQENALIRIGPAGAPKADGMAPGAALKVFRDNEESVNTFMLYSLRGQKPVFQKGFSQFEHMLCNKLSDFRDKGFAEKLLLKSFRTASKYPFTTGLSQWAEEPGVLPEDTKFPFVLCLRPIDSIREKFAEFKNEKFEHIQEQLGTLTLGPEMNAKTHLYHIYAAAEPKTNLTKIGVVSMRTKFRATKFGDTELFFRHDRFENDLMIREDWTPIVDDEEFWFDEGANNRYSDVDPGEADSGLGQNAWAGGYNPAGVSEMMNDAQHTGGSLLESGARPRCPFAYLHQGESSIVHSLLSK</sequence>